<organism evidence="2 3">
    <name type="scientific">Candidatus Borkfalkia ceftriaxoniphila</name>
    <dbReference type="NCBI Taxonomy" id="2508949"/>
    <lineage>
        <taxon>Bacteria</taxon>
        <taxon>Bacillati</taxon>
        <taxon>Bacillota</taxon>
        <taxon>Clostridia</taxon>
        <taxon>Christensenellales</taxon>
        <taxon>Christensenellaceae</taxon>
        <taxon>Candidatus Borkfalkia</taxon>
    </lineage>
</organism>
<proteinExistence type="predicted"/>
<keyword evidence="1" id="KW-0472">Membrane</keyword>
<gene>
    <name evidence="2" type="ORF">ESZ91_09260</name>
</gene>
<comment type="caution">
    <text evidence="2">The sequence shown here is derived from an EMBL/GenBank/DDBJ whole genome shotgun (WGS) entry which is preliminary data.</text>
</comment>
<keyword evidence="1" id="KW-0812">Transmembrane</keyword>
<dbReference type="EMBL" id="SDOZ01000003">
    <property type="protein sequence ID" value="RXZ58237.1"/>
    <property type="molecule type" value="Genomic_DNA"/>
</dbReference>
<protein>
    <submittedName>
        <fullName evidence="2">Uncharacterized protein</fullName>
    </submittedName>
</protein>
<reference evidence="2 3" key="1">
    <citation type="journal article" date="2019" name="Gut">
        <title>Antibiotics-induced monodominance of a novel gut bacterial order.</title>
        <authorList>
            <person name="Hildebrand F."/>
            <person name="Moitinho-Silva L."/>
            <person name="Blasche S."/>
            <person name="Jahn M.T."/>
            <person name="Gossmann T.I."/>
            <person name="Heuerta-Cepas J."/>
            <person name="Hercog R."/>
            <person name="Luetge M."/>
            <person name="Bahram M."/>
            <person name="Pryszlak A."/>
            <person name="Alves R.J."/>
            <person name="Waszak S.M."/>
            <person name="Zhu A."/>
            <person name="Ye L."/>
            <person name="Costea P.I."/>
            <person name="Aalvink S."/>
            <person name="Belzer C."/>
            <person name="Forslund S.K."/>
            <person name="Sunagawa S."/>
            <person name="Hentschel U."/>
            <person name="Merten C."/>
            <person name="Patil K.R."/>
            <person name="Benes V."/>
            <person name="Bork P."/>
        </authorList>
    </citation>
    <scope>NUCLEOTIDE SEQUENCE [LARGE SCALE GENOMIC DNA]</scope>
    <source>
        <strain evidence="2 3">HDS1380</strain>
    </source>
</reference>
<accession>A0A4Q2KA61</accession>
<keyword evidence="3" id="KW-1185">Reference proteome</keyword>
<keyword evidence="1" id="KW-1133">Transmembrane helix</keyword>
<evidence type="ECO:0000313" key="2">
    <source>
        <dbReference type="EMBL" id="RXZ58237.1"/>
    </source>
</evidence>
<dbReference type="AlphaFoldDB" id="A0A4Q2KA61"/>
<dbReference type="RefSeq" id="WP_129226542.1">
    <property type="nucleotide sequence ID" value="NZ_SDOZ01000003.1"/>
</dbReference>
<feature type="transmembrane region" description="Helical" evidence="1">
    <location>
        <begin position="96"/>
        <end position="122"/>
    </location>
</feature>
<dbReference type="Proteomes" id="UP000291269">
    <property type="component" value="Unassembled WGS sequence"/>
</dbReference>
<name>A0A4Q2KA61_9FIRM</name>
<evidence type="ECO:0000313" key="3">
    <source>
        <dbReference type="Proteomes" id="UP000291269"/>
    </source>
</evidence>
<evidence type="ECO:0000256" key="1">
    <source>
        <dbReference type="SAM" id="Phobius"/>
    </source>
</evidence>
<sequence>MLDKLTKFVLDKINAASDGSYKVMDAEDFLSALPARMTADENGVSNAVKYLSERGYVDLKYADNGTYCVCSMPKGRQYVETARVSDTDASRIKRSFFAAACAGGLFGALIGGALVALIIAFLV</sequence>